<gene>
    <name evidence="1" type="ORF">MRX98_17235</name>
</gene>
<organism evidence="1 2">
    <name type="scientific">Desulfatitalea alkaliphila</name>
    <dbReference type="NCBI Taxonomy" id="2929485"/>
    <lineage>
        <taxon>Bacteria</taxon>
        <taxon>Pseudomonadati</taxon>
        <taxon>Thermodesulfobacteriota</taxon>
        <taxon>Desulfobacteria</taxon>
        <taxon>Desulfobacterales</taxon>
        <taxon>Desulfosarcinaceae</taxon>
        <taxon>Desulfatitalea</taxon>
    </lineage>
</organism>
<evidence type="ECO:0000313" key="1">
    <source>
        <dbReference type="EMBL" id="MCJ8502331.1"/>
    </source>
</evidence>
<keyword evidence="2" id="KW-1185">Reference proteome</keyword>
<dbReference type="AlphaFoldDB" id="A0AA41R7E6"/>
<accession>A0AA41R7E6</accession>
<dbReference type="RefSeq" id="WP_246912944.1">
    <property type="nucleotide sequence ID" value="NZ_JALJRB010000024.1"/>
</dbReference>
<reference evidence="1" key="1">
    <citation type="submission" date="2022-04" db="EMBL/GenBank/DDBJ databases">
        <title>Desulfatitalea alkaliphila sp. nov., a novel anaerobic sulfate-reducing bacterium isolated from terrestrial mud volcano, Taman Peninsula, Russia.</title>
        <authorList>
            <person name="Khomyakova M.A."/>
            <person name="Merkel A.Y."/>
            <person name="Slobodkin A.I."/>
        </authorList>
    </citation>
    <scope>NUCLEOTIDE SEQUENCE</scope>
    <source>
        <strain evidence="1">M08but</strain>
    </source>
</reference>
<comment type="caution">
    <text evidence="1">The sequence shown here is derived from an EMBL/GenBank/DDBJ whole genome shotgun (WGS) entry which is preliminary data.</text>
</comment>
<name>A0AA41R7E6_9BACT</name>
<evidence type="ECO:0000313" key="2">
    <source>
        <dbReference type="Proteomes" id="UP001165427"/>
    </source>
</evidence>
<protein>
    <submittedName>
        <fullName evidence="1">Uncharacterized protein</fullName>
    </submittedName>
</protein>
<proteinExistence type="predicted"/>
<dbReference type="Proteomes" id="UP001165427">
    <property type="component" value="Unassembled WGS sequence"/>
</dbReference>
<dbReference type="EMBL" id="JALJRB010000024">
    <property type="protein sequence ID" value="MCJ8502331.1"/>
    <property type="molecule type" value="Genomic_DNA"/>
</dbReference>
<sequence>MVTYREFSRRWAGYCGIVEGVFEEKPDVVLVRWVGDQRRCEEKVTDLEEL</sequence>